<keyword evidence="16" id="KW-1133">Transmembrane helix</keyword>
<sequence>MNILLIIIWILIVAGWFLYLKVKKVYEELESHGIPYEGAIKTYLNLAKIFTMRKHFSYIIDEQYTKFEGQQIIPTFSLTTRGFMIRDPKLVKQITIKDFDHFVNRDSNLNPDMDKLIGRVIFSLADDEWRNMRHTLSPMFTSSKMKMMFGIISECTDDFIQHYEEKVKNSDKLIIDCKDSYTRFTVDGICSAVLGIKSDCVKNEDSEIFKFSKLVLDFGFWFIFKFFLHMLARRIYVFFGFQFIRKEVSDFFYNAIVKVMKEREQNGIFRPDVIQLLMQAKKGQLKVQDKENEVNDAELSNFSANIEYDVNAKNKKMTHWTDEHYMAQGFIFFLAGLETTNVLLQVTTFYLAKNKDVQQKLIKEVDEVVASLEGDQVTYEALHKMKYFDMVICEALRISAPAEHATRECGKDYNLKLDNGKTIKMKKGDMLAIPIRAIHHDEKYFEDSEKFDPERFSDERKGSIVDGSYIPFGFGPRVCIGSRFALVEAKLLLFNILRKFTFDVCDKTPEKFEFKPIMRHFELKHLIYVELKLRN</sequence>
<evidence type="ECO:0000256" key="8">
    <source>
        <dbReference type="ARBA" id="ARBA00022824"/>
    </source>
</evidence>
<evidence type="ECO:0000256" key="6">
    <source>
        <dbReference type="ARBA" id="ARBA00022617"/>
    </source>
</evidence>
<comment type="cofactor">
    <cofactor evidence="1 14">
        <name>heme</name>
        <dbReference type="ChEBI" id="CHEBI:30413"/>
    </cofactor>
</comment>
<dbReference type="OrthoDB" id="2789670at2759"/>
<dbReference type="InterPro" id="IPR017972">
    <property type="entry name" value="Cyt_P450_CS"/>
</dbReference>
<evidence type="ECO:0000256" key="4">
    <source>
        <dbReference type="ARBA" id="ARBA00004406"/>
    </source>
</evidence>
<evidence type="ECO:0000256" key="11">
    <source>
        <dbReference type="ARBA" id="ARBA00023004"/>
    </source>
</evidence>
<dbReference type="AlphaFoldDB" id="A0A9N9X0V8"/>
<evidence type="ECO:0000256" key="16">
    <source>
        <dbReference type="SAM" id="Phobius"/>
    </source>
</evidence>
<organism evidence="17 18">
    <name type="scientific">Chironomus riparius</name>
    <dbReference type="NCBI Taxonomy" id="315576"/>
    <lineage>
        <taxon>Eukaryota</taxon>
        <taxon>Metazoa</taxon>
        <taxon>Ecdysozoa</taxon>
        <taxon>Arthropoda</taxon>
        <taxon>Hexapoda</taxon>
        <taxon>Insecta</taxon>
        <taxon>Pterygota</taxon>
        <taxon>Neoptera</taxon>
        <taxon>Endopterygota</taxon>
        <taxon>Diptera</taxon>
        <taxon>Nematocera</taxon>
        <taxon>Chironomoidea</taxon>
        <taxon>Chironomidae</taxon>
        <taxon>Chironominae</taxon>
        <taxon>Chironomus</taxon>
    </lineage>
</organism>
<keyword evidence="16" id="KW-0812">Transmembrane</keyword>
<dbReference type="Gene3D" id="1.10.630.10">
    <property type="entry name" value="Cytochrome P450"/>
    <property type="match status" value="1"/>
</dbReference>
<dbReference type="FunFam" id="1.10.630.10:FF:000042">
    <property type="entry name" value="Cytochrome P450"/>
    <property type="match status" value="1"/>
</dbReference>
<keyword evidence="11 14" id="KW-0408">Iron</keyword>
<dbReference type="GO" id="GO:0020037">
    <property type="term" value="F:heme binding"/>
    <property type="evidence" value="ECO:0007669"/>
    <property type="project" value="InterPro"/>
</dbReference>
<dbReference type="InterPro" id="IPR001128">
    <property type="entry name" value="Cyt_P450"/>
</dbReference>
<dbReference type="PRINTS" id="PR00385">
    <property type="entry name" value="P450"/>
</dbReference>
<keyword evidence="10 15" id="KW-0560">Oxidoreductase</keyword>
<dbReference type="SUPFAM" id="SSF48264">
    <property type="entry name" value="Cytochrome P450"/>
    <property type="match status" value="1"/>
</dbReference>
<name>A0A9N9X0V8_9DIPT</name>
<evidence type="ECO:0000256" key="1">
    <source>
        <dbReference type="ARBA" id="ARBA00001971"/>
    </source>
</evidence>
<comment type="function">
    <text evidence="2">May be involved in the metabolism of insect hormones and in the breakdown of synthetic insecticides.</text>
</comment>
<evidence type="ECO:0000256" key="3">
    <source>
        <dbReference type="ARBA" id="ARBA00004174"/>
    </source>
</evidence>
<protein>
    <recommendedName>
        <fullName evidence="19">Cytochrome P450</fullName>
    </recommendedName>
</protein>
<accession>A0A9N9X0V8</accession>
<dbReference type="GO" id="GO:0016705">
    <property type="term" value="F:oxidoreductase activity, acting on paired donors, with incorporation or reduction of molecular oxygen"/>
    <property type="evidence" value="ECO:0007669"/>
    <property type="project" value="InterPro"/>
</dbReference>
<keyword evidence="9" id="KW-0492">Microsome</keyword>
<dbReference type="Proteomes" id="UP001153620">
    <property type="component" value="Chromosome 4"/>
</dbReference>
<evidence type="ECO:0000256" key="5">
    <source>
        <dbReference type="ARBA" id="ARBA00010617"/>
    </source>
</evidence>
<evidence type="ECO:0000313" key="18">
    <source>
        <dbReference type="Proteomes" id="UP001153620"/>
    </source>
</evidence>
<keyword evidence="8" id="KW-0256">Endoplasmic reticulum</keyword>
<comment type="similarity">
    <text evidence="5 15">Belongs to the cytochrome P450 family.</text>
</comment>
<evidence type="ECO:0000256" key="13">
    <source>
        <dbReference type="ARBA" id="ARBA00023136"/>
    </source>
</evidence>
<evidence type="ECO:0000256" key="7">
    <source>
        <dbReference type="ARBA" id="ARBA00022723"/>
    </source>
</evidence>
<dbReference type="EMBL" id="OU895880">
    <property type="protein sequence ID" value="CAG9811407.1"/>
    <property type="molecule type" value="Genomic_DNA"/>
</dbReference>
<reference evidence="17" key="1">
    <citation type="submission" date="2022-01" db="EMBL/GenBank/DDBJ databases">
        <authorList>
            <person name="King R."/>
        </authorList>
    </citation>
    <scope>NUCLEOTIDE SEQUENCE</scope>
</reference>
<dbReference type="PROSITE" id="PS00086">
    <property type="entry name" value="CYTOCHROME_P450"/>
    <property type="match status" value="1"/>
</dbReference>
<dbReference type="GO" id="GO:0004497">
    <property type="term" value="F:monooxygenase activity"/>
    <property type="evidence" value="ECO:0007669"/>
    <property type="project" value="UniProtKB-KW"/>
</dbReference>
<evidence type="ECO:0000256" key="14">
    <source>
        <dbReference type="PIRSR" id="PIRSR602401-1"/>
    </source>
</evidence>
<evidence type="ECO:0000256" key="10">
    <source>
        <dbReference type="ARBA" id="ARBA00023002"/>
    </source>
</evidence>
<evidence type="ECO:0000256" key="15">
    <source>
        <dbReference type="RuleBase" id="RU000461"/>
    </source>
</evidence>
<keyword evidence="13 16" id="KW-0472">Membrane</keyword>
<evidence type="ECO:0000256" key="12">
    <source>
        <dbReference type="ARBA" id="ARBA00023033"/>
    </source>
</evidence>
<comment type="subcellular location">
    <subcellularLocation>
        <location evidence="4">Endoplasmic reticulum membrane</location>
        <topology evidence="4">Peripheral membrane protein</topology>
    </subcellularLocation>
    <subcellularLocation>
        <location evidence="3">Microsome membrane</location>
        <topology evidence="3">Peripheral membrane protein</topology>
    </subcellularLocation>
</comment>
<evidence type="ECO:0000313" key="17">
    <source>
        <dbReference type="EMBL" id="CAG9811407.1"/>
    </source>
</evidence>
<dbReference type="PRINTS" id="PR00463">
    <property type="entry name" value="EP450I"/>
</dbReference>
<dbReference type="Pfam" id="PF00067">
    <property type="entry name" value="p450"/>
    <property type="match status" value="1"/>
</dbReference>
<reference evidence="17" key="2">
    <citation type="submission" date="2022-10" db="EMBL/GenBank/DDBJ databases">
        <authorList>
            <consortium name="ENA_rothamsted_submissions"/>
            <consortium name="culmorum"/>
            <person name="King R."/>
        </authorList>
    </citation>
    <scope>NUCLEOTIDE SEQUENCE</scope>
</reference>
<feature type="binding site" description="axial binding residue" evidence="14">
    <location>
        <position position="479"/>
    </location>
    <ligand>
        <name>heme</name>
        <dbReference type="ChEBI" id="CHEBI:30413"/>
    </ligand>
    <ligandPart>
        <name>Fe</name>
        <dbReference type="ChEBI" id="CHEBI:18248"/>
    </ligandPart>
</feature>
<dbReference type="GO" id="GO:0005506">
    <property type="term" value="F:iron ion binding"/>
    <property type="evidence" value="ECO:0007669"/>
    <property type="project" value="InterPro"/>
</dbReference>
<keyword evidence="7 14" id="KW-0479">Metal-binding</keyword>
<dbReference type="PANTHER" id="PTHR24292:SF54">
    <property type="entry name" value="CYP9F3-RELATED"/>
    <property type="match status" value="1"/>
</dbReference>
<feature type="transmembrane region" description="Helical" evidence="16">
    <location>
        <begin position="6"/>
        <end position="22"/>
    </location>
</feature>
<evidence type="ECO:0008006" key="19">
    <source>
        <dbReference type="Google" id="ProtNLM"/>
    </source>
</evidence>
<proteinExistence type="inferred from homology"/>
<gene>
    <name evidence="17" type="ORF">CHIRRI_LOCUS14216</name>
</gene>
<dbReference type="GO" id="GO:0005789">
    <property type="term" value="C:endoplasmic reticulum membrane"/>
    <property type="evidence" value="ECO:0007669"/>
    <property type="project" value="UniProtKB-SubCell"/>
</dbReference>
<dbReference type="PANTHER" id="PTHR24292">
    <property type="entry name" value="CYTOCHROME P450"/>
    <property type="match status" value="1"/>
</dbReference>
<dbReference type="InterPro" id="IPR050476">
    <property type="entry name" value="Insect_CytP450_Detox"/>
</dbReference>
<evidence type="ECO:0000256" key="2">
    <source>
        <dbReference type="ARBA" id="ARBA00003690"/>
    </source>
</evidence>
<keyword evidence="12 15" id="KW-0503">Monooxygenase</keyword>
<keyword evidence="18" id="KW-1185">Reference proteome</keyword>
<keyword evidence="6 14" id="KW-0349">Heme</keyword>
<dbReference type="CDD" id="cd11056">
    <property type="entry name" value="CYP6-like"/>
    <property type="match status" value="1"/>
</dbReference>
<evidence type="ECO:0000256" key="9">
    <source>
        <dbReference type="ARBA" id="ARBA00022848"/>
    </source>
</evidence>
<dbReference type="InterPro" id="IPR036396">
    <property type="entry name" value="Cyt_P450_sf"/>
</dbReference>
<dbReference type="InterPro" id="IPR002401">
    <property type="entry name" value="Cyt_P450_E_grp-I"/>
</dbReference>